<gene>
    <name evidence="19" type="ORF">SteCoe_37206</name>
</gene>
<feature type="region of interest" description="Disordered" evidence="16">
    <location>
        <begin position="635"/>
        <end position="849"/>
    </location>
</feature>
<feature type="compositionally biased region" description="Basic and acidic residues" evidence="16">
    <location>
        <begin position="604"/>
        <end position="620"/>
    </location>
</feature>
<feature type="binding site" evidence="11">
    <location>
        <begin position="170"/>
        <end position="172"/>
    </location>
    <ligand>
        <name>ATP</name>
        <dbReference type="ChEBI" id="CHEBI:30616"/>
    </ligand>
</feature>
<evidence type="ECO:0000256" key="1">
    <source>
        <dbReference type="ARBA" id="ARBA00011245"/>
    </source>
</evidence>
<feature type="binding site" evidence="11 14">
    <location>
        <position position="121"/>
    </location>
    <ligand>
        <name>ATP</name>
        <dbReference type="ChEBI" id="CHEBI:30616"/>
    </ligand>
</feature>
<dbReference type="FunFam" id="1.10.510.10:FF:000571">
    <property type="entry name" value="Maternal embryonic leucine zipper kinase"/>
    <property type="match status" value="1"/>
</dbReference>
<keyword evidence="8" id="KW-0862">Zinc</keyword>
<dbReference type="PROSITE" id="PS00107">
    <property type="entry name" value="PROTEIN_KINASE_ATP"/>
    <property type="match status" value="1"/>
</dbReference>
<feature type="compositionally biased region" description="Basic and acidic residues" evidence="16">
    <location>
        <begin position="414"/>
        <end position="442"/>
    </location>
</feature>
<feature type="compositionally biased region" description="Basic and acidic residues" evidence="16">
    <location>
        <begin position="1034"/>
        <end position="1050"/>
    </location>
</feature>
<evidence type="ECO:0000259" key="17">
    <source>
        <dbReference type="PROSITE" id="PS50011"/>
    </source>
</evidence>
<evidence type="ECO:0000256" key="2">
    <source>
        <dbReference type="ARBA" id="ARBA00022527"/>
    </source>
</evidence>
<feature type="region of interest" description="Disordered" evidence="16">
    <location>
        <begin position="409"/>
        <end position="564"/>
    </location>
</feature>
<keyword evidence="9 11" id="KW-0067">ATP-binding</keyword>
<evidence type="ECO:0000256" key="13">
    <source>
        <dbReference type="PROSITE-ProRule" id="PRU00134"/>
    </source>
</evidence>
<dbReference type="FunFam" id="3.30.200.20:FF:000042">
    <property type="entry name" value="Aurora kinase A"/>
    <property type="match status" value="1"/>
</dbReference>
<keyword evidence="20" id="KW-1185">Reference proteome</keyword>
<evidence type="ECO:0000256" key="15">
    <source>
        <dbReference type="RuleBase" id="RU367134"/>
    </source>
</evidence>
<evidence type="ECO:0000256" key="14">
    <source>
        <dbReference type="PROSITE-ProRule" id="PRU10141"/>
    </source>
</evidence>
<feature type="region of interest" description="Disordered" evidence="16">
    <location>
        <begin position="594"/>
        <end position="620"/>
    </location>
</feature>
<evidence type="ECO:0000256" key="16">
    <source>
        <dbReference type="SAM" id="MobiDB-lite"/>
    </source>
</evidence>
<feature type="binding site" evidence="11">
    <location>
        <begin position="219"/>
        <end position="220"/>
    </location>
    <ligand>
        <name>ATP</name>
        <dbReference type="ChEBI" id="CHEBI:30616"/>
    </ligand>
</feature>
<dbReference type="PROSITE" id="PS00108">
    <property type="entry name" value="PROTEIN_KINASE_ST"/>
    <property type="match status" value="1"/>
</dbReference>
<accession>A0A1R2ANJ1</accession>
<evidence type="ECO:0000256" key="6">
    <source>
        <dbReference type="ARBA" id="ARBA00022771"/>
    </source>
</evidence>
<feature type="compositionally biased region" description="Basic and acidic residues" evidence="16">
    <location>
        <begin position="1010"/>
        <end position="1022"/>
    </location>
</feature>
<dbReference type="SMART" id="SM00220">
    <property type="entry name" value="S_TKc"/>
    <property type="match status" value="1"/>
</dbReference>
<protein>
    <recommendedName>
        <fullName evidence="15">Aurora kinase</fullName>
        <ecNumber evidence="15">2.7.11.1</ecNumber>
    </recommendedName>
</protein>
<keyword evidence="2 15" id="KW-0723">Serine/threonine-protein kinase</keyword>
<dbReference type="Proteomes" id="UP000187209">
    <property type="component" value="Unassembled WGS sequence"/>
</dbReference>
<feature type="domain" description="Protein kinase" evidence="17">
    <location>
        <begin position="92"/>
        <end position="340"/>
    </location>
</feature>
<dbReference type="EC" id="2.7.11.1" evidence="15"/>
<dbReference type="Gene3D" id="1.10.510.10">
    <property type="entry name" value="Transferase(Phosphotransferase) domain 1"/>
    <property type="match status" value="1"/>
</dbReference>
<feature type="region of interest" description="Disordered" evidence="16">
    <location>
        <begin position="862"/>
        <end position="1129"/>
    </location>
</feature>
<keyword evidence="4" id="KW-0479">Metal-binding</keyword>
<feature type="domain" description="MYND-type" evidence="18">
    <location>
        <begin position="5"/>
        <end position="44"/>
    </location>
</feature>
<keyword evidence="5 11" id="KW-0547">Nucleotide-binding</keyword>
<dbReference type="PANTHER" id="PTHR24350">
    <property type="entry name" value="SERINE/THREONINE-PROTEIN KINASE IAL-RELATED"/>
    <property type="match status" value="1"/>
</dbReference>
<name>A0A1R2ANJ1_9CILI</name>
<evidence type="ECO:0000256" key="8">
    <source>
        <dbReference type="ARBA" id="ARBA00022833"/>
    </source>
</evidence>
<proteinExistence type="inferred from homology"/>
<dbReference type="InterPro" id="IPR008271">
    <property type="entry name" value="Ser/Thr_kinase_AS"/>
</dbReference>
<comment type="catalytic activity">
    <reaction evidence="15">
        <text>L-threonyl-[protein] + ATP = O-phospho-L-threonyl-[protein] + ADP + H(+)</text>
        <dbReference type="Rhea" id="RHEA:46608"/>
        <dbReference type="Rhea" id="RHEA-COMP:11060"/>
        <dbReference type="Rhea" id="RHEA-COMP:11605"/>
        <dbReference type="ChEBI" id="CHEBI:15378"/>
        <dbReference type="ChEBI" id="CHEBI:30013"/>
        <dbReference type="ChEBI" id="CHEBI:30616"/>
        <dbReference type="ChEBI" id="CHEBI:61977"/>
        <dbReference type="ChEBI" id="CHEBI:456216"/>
        <dbReference type="EC" id="2.7.11.1"/>
    </reaction>
</comment>
<feature type="active site" description="Proton acceptor" evidence="10">
    <location>
        <position position="215"/>
    </location>
</feature>
<feature type="compositionally biased region" description="Basic and acidic residues" evidence="16">
    <location>
        <begin position="73"/>
        <end position="88"/>
    </location>
</feature>
<feature type="cross-link" description="Glycyl lysine isopeptide (Lys-Gly) (interchain with G-Cter in SUMO2)" evidence="12">
    <location>
        <position position="217"/>
    </location>
</feature>
<evidence type="ECO:0000256" key="9">
    <source>
        <dbReference type="ARBA" id="ARBA00022840"/>
    </source>
</evidence>
<organism evidence="19 20">
    <name type="scientific">Stentor coeruleus</name>
    <dbReference type="NCBI Taxonomy" id="5963"/>
    <lineage>
        <taxon>Eukaryota</taxon>
        <taxon>Sar</taxon>
        <taxon>Alveolata</taxon>
        <taxon>Ciliophora</taxon>
        <taxon>Postciliodesmatophora</taxon>
        <taxon>Heterotrichea</taxon>
        <taxon>Heterotrichida</taxon>
        <taxon>Stentoridae</taxon>
        <taxon>Stentor</taxon>
    </lineage>
</organism>
<dbReference type="GO" id="GO:0004674">
    <property type="term" value="F:protein serine/threonine kinase activity"/>
    <property type="evidence" value="ECO:0007669"/>
    <property type="project" value="UniProtKB-KW"/>
</dbReference>
<keyword evidence="6 13" id="KW-0863">Zinc-finger</keyword>
<feature type="compositionally biased region" description="Basic and acidic residues" evidence="16">
    <location>
        <begin position="452"/>
        <end position="564"/>
    </location>
</feature>
<dbReference type="SUPFAM" id="SSF56112">
    <property type="entry name" value="Protein kinase-like (PK-like)"/>
    <property type="match status" value="1"/>
</dbReference>
<feature type="compositionally biased region" description="Basic and acidic residues" evidence="16">
    <location>
        <begin position="867"/>
        <end position="910"/>
    </location>
</feature>
<feature type="compositionally biased region" description="Polar residues" evidence="16">
    <location>
        <begin position="1118"/>
        <end position="1129"/>
    </location>
</feature>
<dbReference type="PROSITE" id="PS50865">
    <property type="entry name" value="ZF_MYND_2"/>
    <property type="match status" value="1"/>
</dbReference>
<evidence type="ECO:0000256" key="3">
    <source>
        <dbReference type="ARBA" id="ARBA00022679"/>
    </source>
</evidence>
<dbReference type="Pfam" id="PF00069">
    <property type="entry name" value="Pkinase"/>
    <property type="match status" value="1"/>
</dbReference>
<dbReference type="GO" id="GO:0008270">
    <property type="term" value="F:zinc ion binding"/>
    <property type="evidence" value="ECO:0007669"/>
    <property type="project" value="UniProtKB-KW"/>
</dbReference>
<evidence type="ECO:0000313" key="19">
    <source>
        <dbReference type="EMBL" id="OMJ66081.1"/>
    </source>
</evidence>
<evidence type="ECO:0000313" key="20">
    <source>
        <dbReference type="Proteomes" id="UP000187209"/>
    </source>
</evidence>
<reference evidence="19 20" key="1">
    <citation type="submission" date="2016-11" db="EMBL/GenBank/DDBJ databases">
        <title>The macronuclear genome of Stentor coeruleus: a giant cell with tiny introns.</title>
        <authorList>
            <person name="Slabodnick M."/>
            <person name="Ruby J.G."/>
            <person name="Reiff S.B."/>
            <person name="Swart E.C."/>
            <person name="Gosai S."/>
            <person name="Prabakaran S."/>
            <person name="Witkowska E."/>
            <person name="Larue G.E."/>
            <person name="Fisher S."/>
            <person name="Freeman R.M."/>
            <person name="Gunawardena J."/>
            <person name="Chu W."/>
            <person name="Stover N.A."/>
            <person name="Gregory B.D."/>
            <person name="Nowacki M."/>
            <person name="Derisi J."/>
            <person name="Roy S.W."/>
            <person name="Marshall W.F."/>
            <person name="Sood P."/>
        </authorList>
    </citation>
    <scope>NUCLEOTIDE SEQUENCE [LARGE SCALE GENOMIC DNA]</scope>
    <source>
        <strain evidence="19">WM001</strain>
    </source>
</reference>
<keyword evidence="3 15" id="KW-0808">Transferase</keyword>
<dbReference type="Pfam" id="PF01753">
    <property type="entry name" value="zf-MYND"/>
    <property type="match status" value="1"/>
</dbReference>
<comment type="similarity">
    <text evidence="15">Belongs to the protein kinase superfamily. Ser/Thr protein kinase family. Aurora subfamily.</text>
</comment>
<evidence type="ECO:0000256" key="7">
    <source>
        <dbReference type="ARBA" id="ARBA00022777"/>
    </source>
</evidence>
<feature type="binding site" evidence="11">
    <location>
        <position position="233"/>
    </location>
    <ligand>
        <name>ATP</name>
        <dbReference type="ChEBI" id="CHEBI:30616"/>
    </ligand>
</feature>
<dbReference type="PROSITE" id="PS50011">
    <property type="entry name" value="PROTEIN_KINASE_DOM"/>
    <property type="match status" value="1"/>
</dbReference>
<dbReference type="InterPro" id="IPR017441">
    <property type="entry name" value="Protein_kinase_ATP_BS"/>
</dbReference>
<sequence>MKCAYSLCKDSVTNPQKCPKCKEVTYCCTSCRAQDWYKNHQKVCPGNGASPLRSASPISKNSEKPVEPPAKPSVDKKVQIDQSKKDQLSDYEDMNSSLGSGSYAEVKLVKHKRTKVLSAMKIVNKKLAEQELSIEIINREIAIHSKLNHPHIIKLFNSFTDETNIYLVLEYAESGSLFEKIEDNGKLTEDEARKFFVQTVNGIIYLHENEIVHRDVKPENILLDKSGNVKICDFGWCARGTEDRSTFCGTLDYMAPEIIKGQKHSYEVDIWALGVLLYEILHGYSPFQGREADKCHNIVNCKFSFDDDISENAKDLIQKMVKVQAASRIKLKDVLNHPFCNPSSPIPVVSVVCKGATFKHYVQGHGMDIGTVQDVKGSECIVTFAKSGVREIMLYDEVERRIKRGKRDLSPTVEENKIEEKAIEPEKPQKPVEKNQIKKAENSLESDNIWLSDDKINKDDKKDKKNTKQEIKEQAKNKNNDEKNNEEKNNEVKNKKNEEKNKKNEEKNKKNEEKNKKSEEKNKKNEEKNKKNEEKNKKSEEKNKKSEERNNKNEEKNKKKDEGDFMKEFNQKFAALAAQEESVDISMISAIKNVNSNETPLISPRDEFISNDKGVQENDKHALDETYEEFKNKLPKKNENLVEIKKGPKDQKIQESIKNKSPVKSIDYKEEIKKSWQKHQEKEESDSPSKSPLKLQDYLESKKKSNENTEDRAKTPDRHQEILKNAKNLSNSTDHLPKPKEKLAFPSDSESTYSQKDVESSGRKTPQKVKFADELVIPPEVPRSPIQSKEGFSKPPLRPSPLEDPELKIKKSYEKLGGLSKSPKKEIFSSSKSSDIDESPKPIYTKEIVSVKKDEEVYNNLENWVKAPERKVREKSPPPAPRDRSLDKSLERFKEKYGESPKPEPKDPSLKLDSFSQLALNSKGGKVSPREPIKQSEENRKKLSDESQKGQSQIEIKPKFIPFILKNEEDSEESQEQSLKGRSISPFVEPQANEKIENEKPRSISAIKSSSKDQGIEKKLQDKEEEQSNIYKQRILENLRKAKEEEEKKSMQIKPKSVAEIKGNQKISVENVFNIPENPQKRNSSPPSPKFQEDDDEEISHSNRLKGCSIFDEHEKASVNSNLRRTPSPNFRREQVEEVKKVYNPKDFEPEPKKGGKKKVSNFEYQRELIENQHNLYYRKLEEAWITNENDVVEAVDISDNEVETPRPQRHFEEYDYLLRNPPSVISNIDDTESKFIVSNERLNQKRKELAEMIEKVEGEKKIPLKIKRVKKKKDGLLSWLGGLMGCSERY</sequence>
<feature type="compositionally biased region" description="Basic and acidic residues" evidence="16">
    <location>
        <begin position="635"/>
        <end position="658"/>
    </location>
</feature>
<keyword evidence="7 15" id="KW-0418">Kinase</keyword>
<evidence type="ECO:0000256" key="10">
    <source>
        <dbReference type="PIRSR" id="PIRSR630616-1"/>
    </source>
</evidence>
<feature type="compositionally biased region" description="Basic and acidic residues" evidence="16">
    <location>
        <begin position="697"/>
        <end position="724"/>
    </location>
</feature>
<dbReference type="InterPro" id="IPR030616">
    <property type="entry name" value="Aur-like"/>
</dbReference>
<feature type="compositionally biased region" description="Basic and acidic residues" evidence="16">
    <location>
        <begin position="666"/>
        <end position="687"/>
    </location>
</feature>
<feature type="region of interest" description="Disordered" evidence="16">
    <location>
        <begin position="48"/>
        <end position="95"/>
    </location>
</feature>
<comment type="subunit">
    <text evidence="1">Monomer.</text>
</comment>
<evidence type="ECO:0000256" key="12">
    <source>
        <dbReference type="PIRSR" id="PIRSR630616-3"/>
    </source>
</evidence>
<dbReference type="CDD" id="cd14007">
    <property type="entry name" value="STKc_Aurora"/>
    <property type="match status" value="1"/>
</dbReference>
<feature type="compositionally biased region" description="Basic and acidic residues" evidence="16">
    <location>
        <begin position="992"/>
        <end position="1002"/>
    </location>
</feature>
<feature type="compositionally biased region" description="Basic and acidic residues" evidence="16">
    <location>
        <begin position="805"/>
        <end position="814"/>
    </location>
</feature>
<evidence type="ECO:0000259" key="18">
    <source>
        <dbReference type="PROSITE" id="PS50865"/>
    </source>
</evidence>
<feature type="compositionally biased region" description="Basic and acidic residues" evidence="16">
    <location>
        <begin position="928"/>
        <end position="948"/>
    </location>
</feature>
<evidence type="ECO:0000256" key="4">
    <source>
        <dbReference type="ARBA" id="ARBA00022723"/>
    </source>
</evidence>
<dbReference type="InterPro" id="IPR000719">
    <property type="entry name" value="Prot_kinase_dom"/>
</dbReference>
<dbReference type="GO" id="GO:0005524">
    <property type="term" value="F:ATP binding"/>
    <property type="evidence" value="ECO:0007669"/>
    <property type="project" value="UniProtKB-UniRule"/>
</dbReference>
<evidence type="ECO:0000256" key="11">
    <source>
        <dbReference type="PIRSR" id="PIRSR630616-2"/>
    </source>
</evidence>
<comment type="catalytic activity">
    <reaction evidence="15">
        <text>L-seryl-[protein] + ATP = O-phospho-L-seryl-[protein] + ADP + H(+)</text>
        <dbReference type="Rhea" id="RHEA:17989"/>
        <dbReference type="Rhea" id="RHEA-COMP:9863"/>
        <dbReference type="Rhea" id="RHEA-COMP:11604"/>
        <dbReference type="ChEBI" id="CHEBI:15378"/>
        <dbReference type="ChEBI" id="CHEBI:29999"/>
        <dbReference type="ChEBI" id="CHEBI:30616"/>
        <dbReference type="ChEBI" id="CHEBI:83421"/>
        <dbReference type="ChEBI" id="CHEBI:456216"/>
        <dbReference type="EC" id="2.7.11.1"/>
    </reaction>
</comment>
<dbReference type="SUPFAM" id="SSF144232">
    <property type="entry name" value="HIT/MYND zinc finger-like"/>
    <property type="match status" value="1"/>
</dbReference>
<dbReference type="OrthoDB" id="345735at2759"/>
<dbReference type="InterPro" id="IPR002893">
    <property type="entry name" value="Znf_MYND"/>
</dbReference>
<comment type="caution">
    <text evidence="19">The sequence shown here is derived from an EMBL/GenBank/DDBJ whole genome shotgun (WGS) entry which is preliminary data.</text>
</comment>
<dbReference type="InterPro" id="IPR011009">
    <property type="entry name" value="Kinase-like_dom_sf"/>
</dbReference>
<dbReference type="EMBL" id="MPUH01001826">
    <property type="protein sequence ID" value="OMJ66081.1"/>
    <property type="molecule type" value="Genomic_DNA"/>
</dbReference>
<evidence type="ECO:0000256" key="5">
    <source>
        <dbReference type="ARBA" id="ARBA00022741"/>
    </source>
</evidence>